<keyword evidence="2" id="KW-1185">Reference proteome</keyword>
<gene>
    <name evidence="1" type="ORF">ACFFJP_02620</name>
</gene>
<evidence type="ECO:0000313" key="1">
    <source>
        <dbReference type="EMBL" id="MFC0047182.1"/>
    </source>
</evidence>
<reference evidence="1 2" key="1">
    <citation type="submission" date="2024-09" db="EMBL/GenBank/DDBJ databases">
        <authorList>
            <person name="Sun Q."/>
            <person name="Mori K."/>
        </authorList>
    </citation>
    <scope>NUCLEOTIDE SEQUENCE [LARGE SCALE GENOMIC DNA]</scope>
    <source>
        <strain evidence="1 2">KCTC 23315</strain>
    </source>
</reference>
<sequence>MIMIEQTAWYKQCLVEKEFERRIRLLGTWLMSEANLSAHGLELAIASDDFGDCCNEEFIYNWVKATVCCPSCLRGMGRQKLRKKFIYWLLDHHFYIELH</sequence>
<dbReference type="Proteomes" id="UP001589813">
    <property type="component" value="Unassembled WGS sequence"/>
</dbReference>
<evidence type="ECO:0000313" key="2">
    <source>
        <dbReference type="Proteomes" id="UP001589813"/>
    </source>
</evidence>
<proteinExistence type="predicted"/>
<dbReference type="RefSeq" id="WP_377240196.1">
    <property type="nucleotide sequence ID" value="NZ_JBHLXP010000001.1"/>
</dbReference>
<accession>A0ABV6BAU0</accession>
<name>A0ABV6BAU0_9GAMM</name>
<protein>
    <submittedName>
        <fullName evidence="1">Uncharacterized protein</fullName>
    </submittedName>
</protein>
<organism evidence="1 2">
    <name type="scientific">Rheinheimera tilapiae</name>
    <dbReference type="NCBI Taxonomy" id="875043"/>
    <lineage>
        <taxon>Bacteria</taxon>
        <taxon>Pseudomonadati</taxon>
        <taxon>Pseudomonadota</taxon>
        <taxon>Gammaproteobacteria</taxon>
        <taxon>Chromatiales</taxon>
        <taxon>Chromatiaceae</taxon>
        <taxon>Rheinheimera</taxon>
    </lineage>
</organism>
<dbReference type="EMBL" id="JBHLXP010000001">
    <property type="protein sequence ID" value="MFC0047182.1"/>
    <property type="molecule type" value="Genomic_DNA"/>
</dbReference>
<comment type="caution">
    <text evidence="1">The sequence shown here is derived from an EMBL/GenBank/DDBJ whole genome shotgun (WGS) entry which is preliminary data.</text>
</comment>